<organism evidence="1 2">
    <name type="scientific">Vibrio viridaestus</name>
    <dbReference type="NCBI Taxonomy" id="2487322"/>
    <lineage>
        <taxon>Bacteria</taxon>
        <taxon>Pseudomonadati</taxon>
        <taxon>Pseudomonadota</taxon>
        <taxon>Gammaproteobacteria</taxon>
        <taxon>Vibrionales</taxon>
        <taxon>Vibrionaceae</taxon>
        <taxon>Vibrio</taxon>
    </lineage>
</organism>
<dbReference type="EMBL" id="RJVQ01000002">
    <property type="protein sequence ID" value="RQW63975.1"/>
    <property type="molecule type" value="Genomic_DNA"/>
</dbReference>
<reference evidence="1 2" key="1">
    <citation type="submission" date="2018-11" db="EMBL/GenBank/DDBJ databases">
        <title>Vibrio LJC006 sp. nov., isolated from seawater during the bloom of the enteromorpha.</title>
        <authorList>
            <person name="Liang J."/>
        </authorList>
    </citation>
    <scope>NUCLEOTIDE SEQUENCE [LARGE SCALE GENOMIC DNA]</scope>
    <source>
        <strain evidence="1 2">LJC006</strain>
    </source>
</reference>
<evidence type="ECO:0000313" key="2">
    <source>
        <dbReference type="Proteomes" id="UP000281112"/>
    </source>
</evidence>
<accession>A0A3N9TK82</accession>
<dbReference type="PANTHER" id="PTHR40590">
    <property type="entry name" value="CYTOPLASMIC PROTEIN-RELATED"/>
    <property type="match status" value="1"/>
</dbReference>
<gene>
    <name evidence="1" type="ORF">EES38_05045</name>
</gene>
<dbReference type="InterPro" id="IPR002816">
    <property type="entry name" value="TraB/PrgY/GumN_fam"/>
</dbReference>
<keyword evidence="2" id="KW-1185">Reference proteome</keyword>
<dbReference type="CDD" id="cd14789">
    <property type="entry name" value="Tiki"/>
    <property type="match status" value="1"/>
</dbReference>
<sequence length="291" mass="32783">MSLKNWLTSGILFFSCFGHASPLYWTAEKGNLHYLLIGTVHVGQESMYPLPNDVMKFLRQSRALILEADLSEEQTPVYPTSDTSVKDVLNESQLQQLSQIAQQLEVSFRRLENMPPWSAALTIQMTQLSQLGYTGEYGVDRHMIAQAQNNNLPILGLETLQSQVDMLSEQQDNGKELLVSAIDNWKNNENDTLCLIKSWQAGDRKNLAELVKQAKMSKQLSNALETNRNTQWAEKLSSADFLPDQNGKYVIAVGLLHLIGSENLIDQLKQRGFTVKLKGKREHADCQFLGS</sequence>
<evidence type="ECO:0000313" key="1">
    <source>
        <dbReference type="EMBL" id="RQW63975.1"/>
    </source>
</evidence>
<dbReference type="RefSeq" id="WP_124936095.1">
    <property type="nucleotide sequence ID" value="NZ_RJVQ01000002.1"/>
</dbReference>
<comment type="caution">
    <text evidence="1">The sequence shown here is derived from an EMBL/GenBank/DDBJ whole genome shotgun (WGS) entry which is preliminary data.</text>
</comment>
<dbReference type="PANTHER" id="PTHR40590:SF1">
    <property type="entry name" value="CYTOPLASMIC PROTEIN"/>
    <property type="match status" value="1"/>
</dbReference>
<dbReference type="Pfam" id="PF01963">
    <property type="entry name" value="TraB_PrgY_gumN"/>
    <property type="match status" value="1"/>
</dbReference>
<dbReference type="AlphaFoldDB" id="A0A3N9TK82"/>
<proteinExistence type="predicted"/>
<protein>
    <submittedName>
        <fullName evidence="1">TraB/GumN family protein</fullName>
    </submittedName>
</protein>
<dbReference type="OrthoDB" id="357294at2"/>
<dbReference type="PROSITE" id="PS51257">
    <property type="entry name" value="PROKAR_LIPOPROTEIN"/>
    <property type="match status" value="1"/>
</dbReference>
<name>A0A3N9TK82_9VIBR</name>
<dbReference type="InterPro" id="IPR047111">
    <property type="entry name" value="YbaP-like"/>
</dbReference>
<dbReference type="Proteomes" id="UP000281112">
    <property type="component" value="Unassembled WGS sequence"/>
</dbReference>